<dbReference type="Proteomes" id="UP000596938">
    <property type="component" value="Unassembled WGS sequence"/>
</dbReference>
<evidence type="ECO:0000313" key="10">
    <source>
        <dbReference type="Proteomes" id="UP000596938"/>
    </source>
</evidence>
<comment type="caution">
    <text evidence="9">The sequence shown here is derived from an EMBL/GenBank/DDBJ whole genome shotgun (WGS) entry which is preliminary data.</text>
</comment>
<dbReference type="Pfam" id="PF00892">
    <property type="entry name" value="EamA"/>
    <property type="match status" value="2"/>
</dbReference>
<dbReference type="PANTHER" id="PTHR32322">
    <property type="entry name" value="INNER MEMBRANE TRANSPORTER"/>
    <property type="match status" value="1"/>
</dbReference>
<evidence type="ECO:0000313" key="9">
    <source>
        <dbReference type="EMBL" id="GGG94779.1"/>
    </source>
</evidence>
<keyword evidence="10" id="KW-1185">Reference proteome</keyword>
<comment type="similarity">
    <text evidence="2">Belongs to the EamA transporter family.</text>
</comment>
<dbReference type="EMBL" id="BMKU01000004">
    <property type="protein sequence ID" value="GGG94779.1"/>
    <property type="molecule type" value="Genomic_DNA"/>
</dbReference>
<feature type="transmembrane region" description="Helical" evidence="7">
    <location>
        <begin position="12"/>
        <end position="35"/>
    </location>
</feature>
<sequence>MKTAAGSANAPLWGALCVVAASVLWGTTGTAATFAPSVSPLAIGAVAMGIGGLLQALYAANAITGQWPGLLDRWRLVTLGAAAVAVYPLAFYSSMRLSGVAVGTVVSIGSAPVAAALIERFADGKHLTRRWMAGPLLGVSGAALLSFAGHAPAGSPGNSWKSLAGIALGLLAGATYALYSWAAHRLITGGLSSRAAMGAVFGLGGLLLMPVLAVTGRPLVESWVNFSVGAYMALVPMFAGYVLFGWGLARIRASTATGISLLETVVAAGLAVLVVGERLPPHGWLGAAVVIFSLFVLTPRQSANGPLRPPSPPGKRFAQQQAGAQPHE</sequence>
<keyword evidence="3 7" id="KW-0812">Transmembrane</keyword>
<evidence type="ECO:0000256" key="1">
    <source>
        <dbReference type="ARBA" id="ARBA00004141"/>
    </source>
</evidence>
<evidence type="ECO:0000256" key="7">
    <source>
        <dbReference type="SAM" id="Phobius"/>
    </source>
</evidence>
<keyword evidence="4 7" id="KW-1133">Transmembrane helix</keyword>
<organism evidence="9 10">
    <name type="scientific">Pseudarthrobacter polychromogenes</name>
    <dbReference type="NCBI Taxonomy" id="1676"/>
    <lineage>
        <taxon>Bacteria</taxon>
        <taxon>Bacillati</taxon>
        <taxon>Actinomycetota</taxon>
        <taxon>Actinomycetes</taxon>
        <taxon>Micrococcales</taxon>
        <taxon>Micrococcaceae</taxon>
        <taxon>Pseudarthrobacter</taxon>
    </lineage>
</organism>
<evidence type="ECO:0000256" key="3">
    <source>
        <dbReference type="ARBA" id="ARBA00022692"/>
    </source>
</evidence>
<feature type="domain" description="EamA" evidence="8">
    <location>
        <begin position="164"/>
        <end position="297"/>
    </location>
</feature>
<protein>
    <submittedName>
        <fullName evidence="9">Permease</fullName>
    </submittedName>
</protein>
<feature type="transmembrane region" description="Helical" evidence="7">
    <location>
        <begin position="163"/>
        <end position="183"/>
    </location>
</feature>
<keyword evidence="5 7" id="KW-0472">Membrane</keyword>
<evidence type="ECO:0000256" key="6">
    <source>
        <dbReference type="SAM" id="MobiDB-lite"/>
    </source>
</evidence>
<evidence type="ECO:0000256" key="5">
    <source>
        <dbReference type="ARBA" id="ARBA00023136"/>
    </source>
</evidence>
<reference evidence="10" key="1">
    <citation type="journal article" date="2019" name="Int. J. Syst. Evol. Microbiol.">
        <title>The Global Catalogue of Microorganisms (GCM) 10K type strain sequencing project: providing services to taxonomists for standard genome sequencing and annotation.</title>
        <authorList>
            <consortium name="The Broad Institute Genomics Platform"/>
            <consortium name="The Broad Institute Genome Sequencing Center for Infectious Disease"/>
            <person name="Wu L."/>
            <person name="Ma J."/>
        </authorList>
    </citation>
    <scope>NUCLEOTIDE SEQUENCE [LARGE SCALE GENOMIC DNA]</scope>
    <source>
        <strain evidence="10">CGMCC 1.1927</strain>
    </source>
</reference>
<evidence type="ECO:0000256" key="2">
    <source>
        <dbReference type="ARBA" id="ARBA00007362"/>
    </source>
</evidence>
<comment type="subcellular location">
    <subcellularLocation>
        <location evidence="1">Membrane</location>
        <topology evidence="1">Multi-pass membrane protein</topology>
    </subcellularLocation>
</comment>
<feature type="region of interest" description="Disordered" evidence="6">
    <location>
        <begin position="304"/>
        <end position="328"/>
    </location>
</feature>
<feature type="transmembrane region" description="Helical" evidence="7">
    <location>
        <begin position="41"/>
        <end position="64"/>
    </location>
</feature>
<name>A0ABQ1XIV7_9MICC</name>
<dbReference type="RefSeq" id="WP_229666371.1">
    <property type="nucleotide sequence ID" value="NZ_BAAAWV010000001.1"/>
</dbReference>
<evidence type="ECO:0000256" key="4">
    <source>
        <dbReference type="ARBA" id="ARBA00022989"/>
    </source>
</evidence>
<feature type="domain" description="EamA" evidence="8">
    <location>
        <begin position="12"/>
        <end position="146"/>
    </location>
</feature>
<feature type="transmembrane region" description="Helical" evidence="7">
    <location>
        <begin position="228"/>
        <end position="249"/>
    </location>
</feature>
<gene>
    <name evidence="9" type="ORF">GCM10011577_17170</name>
</gene>
<feature type="transmembrane region" description="Helical" evidence="7">
    <location>
        <begin position="100"/>
        <end position="119"/>
    </location>
</feature>
<evidence type="ECO:0000259" key="8">
    <source>
        <dbReference type="Pfam" id="PF00892"/>
    </source>
</evidence>
<dbReference type="InterPro" id="IPR037185">
    <property type="entry name" value="EmrE-like"/>
</dbReference>
<feature type="transmembrane region" description="Helical" evidence="7">
    <location>
        <begin position="76"/>
        <end position="94"/>
    </location>
</feature>
<proteinExistence type="inferred from homology"/>
<dbReference type="InterPro" id="IPR050638">
    <property type="entry name" value="AA-Vitamin_Transporters"/>
</dbReference>
<feature type="transmembrane region" description="Helical" evidence="7">
    <location>
        <begin position="281"/>
        <end position="298"/>
    </location>
</feature>
<feature type="transmembrane region" description="Helical" evidence="7">
    <location>
        <begin position="195"/>
        <end position="216"/>
    </location>
</feature>
<feature type="transmembrane region" description="Helical" evidence="7">
    <location>
        <begin position="131"/>
        <end position="151"/>
    </location>
</feature>
<dbReference type="PANTHER" id="PTHR32322:SF2">
    <property type="entry name" value="EAMA DOMAIN-CONTAINING PROTEIN"/>
    <property type="match status" value="1"/>
</dbReference>
<dbReference type="SUPFAM" id="SSF103481">
    <property type="entry name" value="Multidrug resistance efflux transporter EmrE"/>
    <property type="match status" value="1"/>
</dbReference>
<feature type="transmembrane region" description="Helical" evidence="7">
    <location>
        <begin position="256"/>
        <end position="275"/>
    </location>
</feature>
<feature type="compositionally biased region" description="Polar residues" evidence="6">
    <location>
        <begin position="318"/>
        <end position="328"/>
    </location>
</feature>
<accession>A0ABQ1XIV7</accession>
<dbReference type="InterPro" id="IPR000620">
    <property type="entry name" value="EamA_dom"/>
</dbReference>